<reference evidence="2" key="1">
    <citation type="submission" date="2020-04" db="EMBL/GenBank/DDBJ databases">
        <authorList>
            <person name="Zhang T."/>
        </authorList>
    </citation>
    <scope>NUCLEOTIDE SEQUENCE</scope>
    <source>
        <strain evidence="2">HKST-UBA02</strain>
    </source>
</reference>
<reference evidence="2" key="2">
    <citation type="journal article" date="2021" name="Microbiome">
        <title>Successional dynamics and alternative stable states in a saline activated sludge microbial community over 9 years.</title>
        <authorList>
            <person name="Wang Y."/>
            <person name="Ye J."/>
            <person name="Ju F."/>
            <person name="Liu L."/>
            <person name="Boyd J.A."/>
            <person name="Deng Y."/>
            <person name="Parks D.H."/>
            <person name="Jiang X."/>
            <person name="Yin X."/>
            <person name="Woodcroft B.J."/>
            <person name="Tyson G.W."/>
            <person name="Hugenholtz P."/>
            <person name="Polz M.F."/>
            <person name="Zhang T."/>
        </authorList>
    </citation>
    <scope>NUCLEOTIDE SEQUENCE</scope>
    <source>
        <strain evidence="2">HKST-UBA02</strain>
    </source>
</reference>
<feature type="region of interest" description="Disordered" evidence="1">
    <location>
        <begin position="311"/>
        <end position="348"/>
    </location>
</feature>
<organism evidence="2 3">
    <name type="scientific">Eiseniibacteriota bacterium</name>
    <dbReference type="NCBI Taxonomy" id="2212470"/>
    <lineage>
        <taxon>Bacteria</taxon>
        <taxon>Candidatus Eiseniibacteriota</taxon>
    </lineage>
</organism>
<dbReference type="Proteomes" id="UP000739538">
    <property type="component" value="Unassembled WGS sequence"/>
</dbReference>
<feature type="region of interest" description="Disordered" evidence="1">
    <location>
        <begin position="67"/>
        <end position="109"/>
    </location>
</feature>
<protein>
    <submittedName>
        <fullName evidence="2">Uncharacterized protein</fullName>
    </submittedName>
</protein>
<evidence type="ECO:0000313" key="2">
    <source>
        <dbReference type="EMBL" id="MCA9756877.1"/>
    </source>
</evidence>
<proteinExistence type="predicted"/>
<dbReference type="AlphaFoldDB" id="A0A956SDP7"/>
<comment type="caution">
    <text evidence="2">The sequence shown here is derived from an EMBL/GenBank/DDBJ whole genome shotgun (WGS) entry which is preliminary data.</text>
</comment>
<evidence type="ECO:0000313" key="3">
    <source>
        <dbReference type="Proteomes" id="UP000739538"/>
    </source>
</evidence>
<feature type="compositionally biased region" description="Acidic residues" evidence="1">
    <location>
        <begin position="69"/>
        <end position="81"/>
    </location>
</feature>
<feature type="region of interest" description="Disordered" evidence="1">
    <location>
        <begin position="423"/>
        <end position="448"/>
    </location>
</feature>
<gene>
    <name evidence="2" type="ORF">KDA27_13820</name>
</gene>
<dbReference type="EMBL" id="JAGQHS010000071">
    <property type="protein sequence ID" value="MCA9756877.1"/>
    <property type="molecule type" value="Genomic_DNA"/>
</dbReference>
<feature type="compositionally biased region" description="Low complexity" evidence="1">
    <location>
        <begin position="311"/>
        <end position="329"/>
    </location>
</feature>
<accession>A0A956SDP7</accession>
<evidence type="ECO:0000256" key="1">
    <source>
        <dbReference type="SAM" id="MobiDB-lite"/>
    </source>
</evidence>
<name>A0A956SDP7_UNCEI</name>
<sequence length="448" mass="49323">MTNHSRRSARPHGGCAWATKAFQLLFAFTFVLVAGCGSGDADEGDYADADYADAGYADANYTDANYADGDGDDSEWGDAEYGDSQYAGSDYAPGRAPNGRSDGGFGNGGGEMRGTERVVLFDQALNMPRAAVQIPRGWRVYQDIATDPSTGTSARYQVDFVGPNDELIRNVRALNYFSMAGQSFDSAWQYSANQALQGTLERLEVGRLGPSEVLPRTRLVRELSQRVQVQALEAPVRGMRNGKQFAGVVHVVNMPTPQDPNSGTVMVEVLLAPAPSLEQLRQIHFQISQSREDNPQYQQAASQMSQQAMARDRAQSQQWMAQSQAAHQQRMASNQAQFDAHQQRMQSQSQSFDQMNQQWMSDFRSSGGSAWAGSGGDGYGSHEAFIDQIHGQQSFADPYSGQQMQMDGQYDYNYTNGLGDYYRTDDPNFDPNSLSGDWQAIDPMNPNQ</sequence>